<evidence type="ECO:0000313" key="2">
    <source>
        <dbReference type="EMBL" id="KRY24657.1"/>
    </source>
</evidence>
<sequence>MREKRDRVVPNRRYIKCDTNSTNNNNSKQHISERH</sequence>
<feature type="compositionally biased region" description="Polar residues" evidence="1">
    <location>
        <begin position="18"/>
        <end position="29"/>
    </location>
</feature>
<reference evidence="2 3" key="1">
    <citation type="submission" date="2015-01" db="EMBL/GenBank/DDBJ databases">
        <title>Evolution of Trichinella species and genotypes.</title>
        <authorList>
            <person name="Korhonen P.K."/>
            <person name="Edoardo P."/>
            <person name="Giuseppe L.R."/>
            <person name="Gasser R.B."/>
        </authorList>
    </citation>
    <scope>NUCLEOTIDE SEQUENCE [LARGE SCALE GENOMIC DNA]</scope>
    <source>
        <strain evidence="2">ISS3</strain>
    </source>
</reference>
<keyword evidence="3" id="KW-1185">Reference proteome</keyword>
<dbReference type="EMBL" id="JYDH01001539">
    <property type="protein sequence ID" value="KRY24657.1"/>
    <property type="molecule type" value="Genomic_DNA"/>
</dbReference>
<gene>
    <name evidence="2" type="ORF">T01_1337</name>
</gene>
<organism evidence="2 3">
    <name type="scientific">Trichinella spiralis</name>
    <name type="common">Trichina worm</name>
    <dbReference type="NCBI Taxonomy" id="6334"/>
    <lineage>
        <taxon>Eukaryota</taxon>
        <taxon>Metazoa</taxon>
        <taxon>Ecdysozoa</taxon>
        <taxon>Nematoda</taxon>
        <taxon>Enoplea</taxon>
        <taxon>Dorylaimia</taxon>
        <taxon>Trichinellida</taxon>
        <taxon>Trichinellidae</taxon>
        <taxon>Trichinella</taxon>
    </lineage>
</organism>
<evidence type="ECO:0000313" key="3">
    <source>
        <dbReference type="Proteomes" id="UP000054776"/>
    </source>
</evidence>
<feature type="region of interest" description="Disordered" evidence="1">
    <location>
        <begin position="1"/>
        <end position="35"/>
    </location>
</feature>
<name>A0A0V1AIK8_TRISP</name>
<dbReference type="Proteomes" id="UP000054776">
    <property type="component" value="Unassembled WGS sequence"/>
</dbReference>
<protein>
    <submittedName>
        <fullName evidence="2">Uncharacterized protein</fullName>
    </submittedName>
</protein>
<proteinExistence type="predicted"/>
<evidence type="ECO:0000256" key="1">
    <source>
        <dbReference type="SAM" id="MobiDB-lite"/>
    </source>
</evidence>
<dbReference type="InParanoid" id="A0A0V1AIK8"/>
<dbReference type="AlphaFoldDB" id="A0A0V1AIK8"/>
<comment type="caution">
    <text evidence="2">The sequence shown here is derived from an EMBL/GenBank/DDBJ whole genome shotgun (WGS) entry which is preliminary data.</text>
</comment>
<accession>A0A0V1AIK8</accession>